<feature type="domain" description="N-acetyltransferase" evidence="1">
    <location>
        <begin position="32"/>
        <end position="195"/>
    </location>
</feature>
<name>A0AA40F0Q1_9PEZI</name>
<dbReference type="GO" id="GO:0016747">
    <property type="term" value="F:acyltransferase activity, transferring groups other than amino-acyl groups"/>
    <property type="evidence" value="ECO:0007669"/>
    <property type="project" value="InterPro"/>
</dbReference>
<dbReference type="PANTHER" id="PTHR43792">
    <property type="entry name" value="GNAT FAMILY, PUTATIVE (AFU_ORTHOLOGUE AFUA_3G00765)-RELATED-RELATED"/>
    <property type="match status" value="1"/>
</dbReference>
<reference evidence="2" key="1">
    <citation type="submission" date="2023-06" db="EMBL/GenBank/DDBJ databases">
        <title>Genome-scale phylogeny and comparative genomics of the fungal order Sordariales.</title>
        <authorList>
            <consortium name="Lawrence Berkeley National Laboratory"/>
            <person name="Hensen N."/>
            <person name="Bonometti L."/>
            <person name="Westerberg I."/>
            <person name="Brannstrom I.O."/>
            <person name="Guillou S."/>
            <person name="Cros-Aarteil S."/>
            <person name="Calhoun S."/>
            <person name="Haridas S."/>
            <person name="Kuo A."/>
            <person name="Mondo S."/>
            <person name="Pangilinan J."/>
            <person name="Riley R."/>
            <person name="LaButti K."/>
            <person name="Andreopoulos B."/>
            <person name="Lipzen A."/>
            <person name="Chen C."/>
            <person name="Yanf M."/>
            <person name="Daum C."/>
            <person name="Ng V."/>
            <person name="Clum A."/>
            <person name="Steindorff A."/>
            <person name="Ohm R."/>
            <person name="Martin F."/>
            <person name="Silar P."/>
            <person name="Natvig D."/>
            <person name="Lalanne C."/>
            <person name="Gautier V."/>
            <person name="Ament-velasquez S.L."/>
            <person name="Kruys A."/>
            <person name="Hutchinson M.I."/>
            <person name="Powell A.J."/>
            <person name="Barry K."/>
            <person name="Miller A.N."/>
            <person name="Grigoriev I.V."/>
            <person name="Debuchy R."/>
            <person name="Gladieux P."/>
            <person name="Thoren M.H."/>
            <person name="Johannesson H."/>
        </authorList>
    </citation>
    <scope>NUCLEOTIDE SEQUENCE</scope>
    <source>
        <strain evidence="2">SMH3187-1</strain>
    </source>
</reference>
<organism evidence="2 3">
    <name type="scientific">Schizothecium vesticola</name>
    <dbReference type="NCBI Taxonomy" id="314040"/>
    <lineage>
        <taxon>Eukaryota</taxon>
        <taxon>Fungi</taxon>
        <taxon>Dikarya</taxon>
        <taxon>Ascomycota</taxon>
        <taxon>Pezizomycotina</taxon>
        <taxon>Sordariomycetes</taxon>
        <taxon>Sordariomycetidae</taxon>
        <taxon>Sordariales</taxon>
        <taxon>Schizotheciaceae</taxon>
        <taxon>Schizothecium</taxon>
    </lineage>
</organism>
<protein>
    <submittedName>
        <fullName evidence="2">GNAT domain-containing protein</fullName>
    </submittedName>
</protein>
<dbReference type="Proteomes" id="UP001172155">
    <property type="component" value="Unassembled WGS sequence"/>
</dbReference>
<dbReference type="Gene3D" id="3.40.630.30">
    <property type="match status" value="1"/>
</dbReference>
<dbReference type="Pfam" id="PF13302">
    <property type="entry name" value="Acetyltransf_3"/>
    <property type="match status" value="1"/>
</dbReference>
<dbReference type="PANTHER" id="PTHR43792:SF1">
    <property type="entry name" value="N-ACETYLTRANSFERASE DOMAIN-CONTAINING PROTEIN"/>
    <property type="match status" value="1"/>
</dbReference>
<dbReference type="InterPro" id="IPR016181">
    <property type="entry name" value="Acyl_CoA_acyltransferase"/>
</dbReference>
<keyword evidence="3" id="KW-1185">Reference proteome</keyword>
<sequence length="221" mass="24743">MAPFANPDFTPHLIPTPILPLSTDLPTVTTPRLLLRPLLPTDLASFHALRSQPEVMLNNPQGRPDASAEDSLRHLSPLLPPNNTKSFVFAVCFKETPSDLIGVGGCYNVERGYYGWPAVGYMFRREVWGQGVATEFLRGWMGLWRGLERRPATEREGMVHELSVVSLDEGREMLTAVVVEGNEGSRRVLEKCGFERFVVRLERDLRDQSKEVEVGGWGVVV</sequence>
<dbReference type="SUPFAM" id="SSF55729">
    <property type="entry name" value="Acyl-CoA N-acyltransferases (Nat)"/>
    <property type="match status" value="1"/>
</dbReference>
<evidence type="ECO:0000313" key="3">
    <source>
        <dbReference type="Proteomes" id="UP001172155"/>
    </source>
</evidence>
<dbReference type="InterPro" id="IPR000182">
    <property type="entry name" value="GNAT_dom"/>
</dbReference>
<comment type="caution">
    <text evidence="2">The sequence shown here is derived from an EMBL/GenBank/DDBJ whole genome shotgun (WGS) entry which is preliminary data.</text>
</comment>
<dbReference type="AlphaFoldDB" id="A0AA40F0Q1"/>
<accession>A0AA40F0Q1</accession>
<dbReference type="InterPro" id="IPR051531">
    <property type="entry name" value="N-acetyltransferase"/>
</dbReference>
<evidence type="ECO:0000313" key="2">
    <source>
        <dbReference type="EMBL" id="KAK0748992.1"/>
    </source>
</evidence>
<dbReference type="EMBL" id="JAUKUD010000003">
    <property type="protein sequence ID" value="KAK0748992.1"/>
    <property type="molecule type" value="Genomic_DNA"/>
</dbReference>
<proteinExistence type="predicted"/>
<evidence type="ECO:0000259" key="1">
    <source>
        <dbReference type="Pfam" id="PF13302"/>
    </source>
</evidence>
<gene>
    <name evidence="2" type="ORF">B0T18DRAFT_405588</name>
</gene>